<sequence>MERQPPTDRKLVPIKFVAPCAENPLYPHYVTDFELVELMTHPRVFMGQAKKIEYAKRFEVEHKFLETIVADVDKLMAASARMDVEMKVIKTRDVSF</sequence>
<name>A0A8R1EJ24_CAEJA</name>
<evidence type="ECO:0000313" key="1">
    <source>
        <dbReference type="EnsemblMetazoa" id="CJA36004.1"/>
    </source>
</evidence>
<reference evidence="1" key="2">
    <citation type="submission" date="2022-06" db="UniProtKB">
        <authorList>
            <consortium name="EnsemblMetazoa"/>
        </authorList>
    </citation>
    <scope>IDENTIFICATION</scope>
    <source>
        <strain evidence="1">DF5081</strain>
    </source>
</reference>
<dbReference type="AlphaFoldDB" id="A0A8R1EJ24"/>
<reference evidence="2" key="1">
    <citation type="submission" date="2010-08" db="EMBL/GenBank/DDBJ databases">
        <authorList>
            <consortium name="Caenorhabditis japonica Sequencing Consortium"/>
            <person name="Wilson R.K."/>
        </authorList>
    </citation>
    <scope>NUCLEOTIDE SEQUENCE [LARGE SCALE GENOMIC DNA]</scope>
    <source>
        <strain evidence="2">DF5081</strain>
    </source>
</reference>
<dbReference type="EnsemblMetazoa" id="CJA36004.1">
    <property type="protein sequence ID" value="CJA36004.1"/>
    <property type="gene ID" value="WBGene00211851"/>
</dbReference>
<accession>A0A8R1EJ24</accession>
<dbReference type="Proteomes" id="UP000005237">
    <property type="component" value="Unassembled WGS sequence"/>
</dbReference>
<protein>
    <submittedName>
        <fullName evidence="1">Uncharacterized protein</fullName>
    </submittedName>
</protein>
<organism evidence="1 2">
    <name type="scientific">Caenorhabditis japonica</name>
    <dbReference type="NCBI Taxonomy" id="281687"/>
    <lineage>
        <taxon>Eukaryota</taxon>
        <taxon>Metazoa</taxon>
        <taxon>Ecdysozoa</taxon>
        <taxon>Nematoda</taxon>
        <taxon>Chromadorea</taxon>
        <taxon>Rhabditida</taxon>
        <taxon>Rhabditina</taxon>
        <taxon>Rhabditomorpha</taxon>
        <taxon>Rhabditoidea</taxon>
        <taxon>Rhabditidae</taxon>
        <taxon>Peloderinae</taxon>
        <taxon>Caenorhabditis</taxon>
    </lineage>
</organism>
<keyword evidence="2" id="KW-1185">Reference proteome</keyword>
<evidence type="ECO:0000313" key="2">
    <source>
        <dbReference type="Proteomes" id="UP000005237"/>
    </source>
</evidence>
<proteinExistence type="predicted"/>